<evidence type="ECO:0000256" key="1">
    <source>
        <dbReference type="SAM" id="SignalP"/>
    </source>
</evidence>
<name>A0A516KD75_9BACI</name>
<evidence type="ECO:0008006" key="4">
    <source>
        <dbReference type="Google" id="ProtNLM"/>
    </source>
</evidence>
<keyword evidence="3" id="KW-1185">Reference proteome</keyword>
<evidence type="ECO:0000313" key="3">
    <source>
        <dbReference type="Proteomes" id="UP000315215"/>
    </source>
</evidence>
<organism evidence="2 3">
    <name type="scientific">Radiobacillus deserti</name>
    <dbReference type="NCBI Taxonomy" id="2594883"/>
    <lineage>
        <taxon>Bacteria</taxon>
        <taxon>Bacillati</taxon>
        <taxon>Bacillota</taxon>
        <taxon>Bacilli</taxon>
        <taxon>Bacillales</taxon>
        <taxon>Bacillaceae</taxon>
        <taxon>Radiobacillus</taxon>
    </lineage>
</organism>
<sequence>MKKLLTLPVTIFLLILLSACSNYQGDPIEPSENNMIINIKNNANFDFYSIEISTDKTTGGISRADGSEIQKGETLRKEYIVGEDFDLEGETTFKFVLIGEKEQRIPLKEVTLELTTNKEYYFEITGDSKKDAVIKRVK</sequence>
<feature type="chain" id="PRO_5039079401" description="Lipoprotein" evidence="1">
    <location>
        <begin position="25"/>
        <end position="138"/>
    </location>
</feature>
<reference evidence="2 3" key="1">
    <citation type="submission" date="2019-07" db="EMBL/GenBank/DDBJ databases">
        <authorList>
            <person name="Li J."/>
        </authorList>
    </citation>
    <scope>NUCLEOTIDE SEQUENCE [LARGE SCALE GENOMIC DNA]</scope>
    <source>
        <strain evidence="2 3">TKL69</strain>
    </source>
</reference>
<gene>
    <name evidence="2" type="ORF">FN924_03650</name>
</gene>
<proteinExistence type="predicted"/>
<dbReference type="RefSeq" id="WP_143892112.1">
    <property type="nucleotide sequence ID" value="NZ_CP041666.1"/>
</dbReference>
<dbReference type="EMBL" id="CP041666">
    <property type="protein sequence ID" value="QDP39362.1"/>
    <property type="molecule type" value="Genomic_DNA"/>
</dbReference>
<dbReference type="AlphaFoldDB" id="A0A516KD75"/>
<dbReference type="PROSITE" id="PS51257">
    <property type="entry name" value="PROKAR_LIPOPROTEIN"/>
    <property type="match status" value="1"/>
</dbReference>
<dbReference type="OrthoDB" id="2970492at2"/>
<dbReference type="KEGG" id="aqt:FN924_03650"/>
<dbReference type="Proteomes" id="UP000315215">
    <property type="component" value="Chromosome"/>
</dbReference>
<protein>
    <recommendedName>
        <fullName evidence="4">Lipoprotein</fullName>
    </recommendedName>
</protein>
<keyword evidence="1" id="KW-0732">Signal</keyword>
<feature type="signal peptide" evidence="1">
    <location>
        <begin position="1"/>
        <end position="24"/>
    </location>
</feature>
<evidence type="ECO:0000313" key="2">
    <source>
        <dbReference type="EMBL" id="QDP39362.1"/>
    </source>
</evidence>
<accession>A0A516KD75</accession>